<dbReference type="HAMAP" id="MF_01013">
    <property type="entry name" value="HisF"/>
    <property type="match status" value="1"/>
</dbReference>
<organism evidence="13">
    <name type="scientific">Dictyoglomus thermophilum</name>
    <dbReference type="NCBI Taxonomy" id="14"/>
    <lineage>
        <taxon>Bacteria</taxon>
        <taxon>Pseudomonadati</taxon>
        <taxon>Dictyoglomota</taxon>
        <taxon>Dictyoglomia</taxon>
        <taxon>Dictyoglomales</taxon>
        <taxon>Dictyoglomaceae</taxon>
        <taxon>Dictyoglomus</taxon>
    </lineage>
</organism>
<evidence type="ECO:0000256" key="7">
    <source>
        <dbReference type="ARBA" id="ARBA00023102"/>
    </source>
</evidence>
<evidence type="ECO:0000256" key="11">
    <source>
        <dbReference type="HAMAP-Rule" id="MF_01013"/>
    </source>
</evidence>
<dbReference type="GO" id="GO:0000105">
    <property type="term" value="P:L-histidine biosynthetic process"/>
    <property type="evidence" value="ECO:0007669"/>
    <property type="project" value="UniProtKB-UniRule"/>
</dbReference>
<dbReference type="FunFam" id="3.20.20.70:FF:000006">
    <property type="entry name" value="Imidazole glycerol phosphate synthase subunit HisF"/>
    <property type="match status" value="1"/>
</dbReference>
<evidence type="ECO:0000313" key="13">
    <source>
        <dbReference type="EMBL" id="HGK22974.1"/>
    </source>
</evidence>
<protein>
    <recommendedName>
        <fullName evidence="11">Imidazole glycerol phosphate synthase subunit HisF</fullName>
        <ecNumber evidence="11">4.3.2.10</ecNumber>
    </recommendedName>
    <alternativeName>
        <fullName evidence="11">IGP synthase cyclase subunit</fullName>
    </alternativeName>
    <alternativeName>
        <fullName evidence="11">IGP synthase subunit HisF</fullName>
    </alternativeName>
    <alternativeName>
        <fullName evidence="11">ImGP synthase subunit HisF</fullName>
        <shortName evidence="11">IGPS subunit HisF</shortName>
    </alternativeName>
</protein>
<evidence type="ECO:0000256" key="8">
    <source>
        <dbReference type="ARBA" id="ARBA00023239"/>
    </source>
</evidence>
<dbReference type="InterPro" id="IPR004651">
    <property type="entry name" value="HisF"/>
</dbReference>
<reference evidence="13" key="1">
    <citation type="journal article" date="2020" name="mSystems">
        <title>Genome- and Community-Level Interaction Insights into Carbon Utilization and Element Cycling Functions of Hydrothermarchaeota in Hydrothermal Sediment.</title>
        <authorList>
            <person name="Zhou Z."/>
            <person name="Liu Y."/>
            <person name="Xu W."/>
            <person name="Pan J."/>
            <person name="Luo Z.H."/>
            <person name="Li M."/>
        </authorList>
    </citation>
    <scope>NUCLEOTIDE SEQUENCE [LARGE SCALE GENOMIC DNA]</scope>
    <source>
        <strain evidence="13">SpSt-70</strain>
    </source>
</reference>
<name>A0A7V3ZHC0_DICTH</name>
<evidence type="ECO:0000256" key="3">
    <source>
        <dbReference type="ARBA" id="ARBA00009667"/>
    </source>
</evidence>
<keyword evidence="8 11" id="KW-0456">Lyase</keyword>
<dbReference type="RefSeq" id="WP_149123076.1">
    <property type="nucleotide sequence ID" value="NZ_VTFL01000005.1"/>
</dbReference>
<keyword evidence="5 11" id="KW-0963">Cytoplasm</keyword>
<dbReference type="Gene3D" id="3.20.20.70">
    <property type="entry name" value="Aldolase class I"/>
    <property type="match status" value="1"/>
</dbReference>
<keyword evidence="7 11" id="KW-0368">Histidine biosynthesis</keyword>
<dbReference type="InterPro" id="IPR013785">
    <property type="entry name" value="Aldolase_TIM"/>
</dbReference>
<accession>A0A7V3ZHC0</accession>
<dbReference type="Pfam" id="PF00977">
    <property type="entry name" value="His_biosynth"/>
    <property type="match status" value="1"/>
</dbReference>
<dbReference type="GO" id="GO:0005737">
    <property type="term" value="C:cytoplasm"/>
    <property type="evidence" value="ECO:0007669"/>
    <property type="project" value="UniProtKB-SubCell"/>
</dbReference>
<evidence type="ECO:0000256" key="12">
    <source>
        <dbReference type="RuleBase" id="RU003657"/>
    </source>
</evidence>
<dbReference type="PANTHER" id="PTHR21235">
    <property type="entry name" value="IMIDAZOLE GLYCEROL PHOSPHATE SYNTHASE SUBUNIT HISF/H IGP SYNTHASE SUBUNIT HISF/H"/>
    <property type="match status" value="1"/>
</dbReference>
<dbReference type="PANTHER" id="PTHR21235:SF2">
    <property type="entry name" value="IMIDAZOLE GLYCEROL PHOSPHATE SYNTHASE HISHF"/>
    <property type="match status" value="1"/>
</dbReference>
<dbReference type="EC" id="4.3.2.10" evidence="11"/>
<evidence type="ECO:0000256" key="6">
    <source>
        <dbReference type="ARBA" id="ARBA00022605"/>
    </source>
</evidence>
<comment type="pathway">
    <text evidence="2 11">Amino-acid biosynthesis; L-histidine biosynthesis; L-histidine from 5-phospho-alpha-D-ribose 1-diphosphate: step 5/9.</text>
</comment>
<comment type="subcellular location">
    <subcellularLocation>
        <location evidence="1 11">Cytoplasm</location>
    </subcellularLocation>
</comment>
<comment type="function">
    <text evidence="9 11">IGPS catalyzes the conversion of PRFAR and glutamine to IGP, AICAR and glutamate. The HisF subunit catalyzes the cyclization activity that produces IGP and AICAR from PRFAR using the ammonia provided by the HisH subunit.</text>
</comment>
<comment type="caution">
    <text evidence="13">The sequence shown here is derived from an EMBL/GenBank/DDBJ whole genome shotgun (WGS) entry which is preliminary data.</text>
</comment>
<dbReference type="AlphaFoldDB" id="A0A7V3ZHC0"/>
<dbReference type="EMBL" id="DTDV01000005">
    <property type="protein sequence ID" value="HGK22974.1"/>
    <property type="molecule type" value="Genomic_DNA"/>
</dbReference>
<evidence type="ECO:0000256" key="2">
    <source>
        <dbReference type="ARBA" id="ARBA00005091"/>
    </source>
</evidence>
<dbReference type="InterPro" id="IPR050064">
    <property type="entry name" value="IGPS_HisA/HisF"/>
</dbReference>
<gene>
    <name evidence="11 13" type="primary">hisF</name>
    <name evidence="13" type="ORF">ENU78_00755</name>
</gene>
<dbReference type="GO" id="GO:0016829">
    <property type="term" value="F:lyase activity"/>
    <property type="evidence" value="ECO:0007669"/>
    <property type="project" value="UniProtKB-KW"/>
</dbReference>
<dbReference type="GO" id="GO:0000107">
    <property type="term" value="F:imidazoleglycerol-phosphate synthase activity"/>
    <property type="evidence" value="ECO:0007669"/>
    <property type="project" value="UniProtKB-UniRule"/>
</dbReference>
<sequence length="252" mass="27371">MLAKRIIPCLDTIGRNVVKGTSFVNIRIVGDAKELARRYEREGADEIVLLDITASEEGRGTFVDVVTEVASELFVPLTVGGGIKNIGDVRRLLKAGADKVSINTAAVENPDIINQIASEFGSQCLVVAIDVKKRGKKSWEVYVKGGKIPTGIDFKDWILEVEKRGAGEILLTSIDADGHLSGYDYELLECALNYSNLPLIASGGAGSLEDLYKALKIGVDAVLAASIFHFGTYTIPEVKKYLKEKGIWVRLD</sequence>
<feature type="active site" evidence="11">
    <location>
        <position position="11"/>
    </location>
</feature>
<evidence type="ECO:0000256" key="9">
    <source>
        <dbReference type="ARBA" id="ARBA00025475"/>
    </source>
</evidence>
<comment type="subunit">
    <text evidence="4 11">Heterodimer of HisH and HisF.</text>
</comment>
<proteinExistence type="inferred from homology"/>
<dbReference type="NCBIfam" id="TIGR00735">
    <property type="entry name" value="hisF"/>
    <property type="match status" value="1"/>
</dbReference>
<comment type="similarity">
    <text evidence="3 11 12">Belongs to the HisA/HisF family.</text>
</comment>
<feature type="active site" evidence="11">
    <location>
        <position position="130"/>
    </location>
</feature>
<dbReference type="CDD" id="cd04731">
    <property type="entry name" value="HisF"/>
    <property type="match status" value="1"/>
</dbReference>
<evidence type="ECO:0000256" key="4">
    <source>
        <dbReference type="ARBA" id="ARBA00011152"/>
    </source>
</evidence>
<dbReference type="InterPro" id="IPR011060">
    <property type="entry name" value="RibuloseP-bd_barrel"/>
</dbReference>
<evidence type="ECO:0000256" key="1">
    <source>
        <dbReference type="ARBA" id="ARBA00004496"/>
    </source>
</evidence>
<dbReference type="SUPFAM" id="SSF51366">
    <property type="entry name" value="Ribulose-phoshate binding barrel"/>
    <property type="match status" value="1"/>
</dbReference>
<dbReference type="UniPathway" id="UPA00031">
    <property type="reaction ID" value="UER00010"/>
</dbReference>
<keyword evidence="6 11" id="KW-0028">Amino-acid biosynthesis</keyword>
<evidence type="ECO:0000256" key="5">
    <source>
        <dbReference type="ARBA" id="ARBA00022490"/>
    </source>
</evidence>
<evidence type="ECO:0000256" key="10">
    <source>
        <dbReference type="ARBA" id="ARBA00047838"/>
    </source>
</evidence>
<dbReference type="InterPro" id="IPR006062">
    <property type="entry name" value="His_biosynth"/>
</dbReference>
<comment type="catalytic activity">
    <reaction evidence="10 11">
        <text>5-[(5-phospho-1-deoxy-D-ribulos-1-ylimino)methylamino]-1-(5-phospho-beta-D-ribosyl)imidazole-4-carboxamide + L-glutamine = D-erythro-1-(imidazol-4-yl)glycerol 3-phosphate + 5-amino-1-(5-phospho-beta-D-ribosyl)imidazole-4-carboxamide + L-glutamate + H(+)</text>
        <dbReference type="Rhea" id="RHEA:24793"/>
        <dbReference type="ChEBI" id="CHEBI:15378"/>
        <dbReference type="ChEBI" id="CHEBI:29985"/>
        <dbReference type="ChEBI" id="CHEBI:58278"/>
        <dbReference type="ChEBI" id="CHEBI:58359"/>
        <dbReference type="ChEBI" id="CHEBI:58475"/>
        <dbReference type="ChEBI" id="CHEBI:58525"/>
        <dbReference type="EC" id="4.3.2.10"/>
    </reaction>
</comment>